<dbReference type="EMBL" id="BLIV01000017">
    <property type="protein sequence ID" value="GFE52579.1"/>
    <property type="molecule type" value="Genomic_DNA"/>
</dbReference>
<dbReference type="RefSeq" id="WP_159981395.1">
    <property type="nucleotide sequence ID" value="NZ_BLIV01000017.1"/>
</dbReference>
<proteinExistence type="predicted"/>
<dbReference type="Proteomes" id="UP000436522">
    <property type="component" value="Unassembled WGS sequence"/>
</dbReference>
<evidence type="ECO:0000313" key="2">
    <source>
        <dbReference type="Proteomes" id="UP000436522"/>
    </source>
</evidence>
<sequence>MSNALNRFIKSHSGVATTEGDWLTLNKLTEGSEQIDPSGLDEEGNGVAATAKTHLLTVGSAPRWLNFSNVTETLLLRDMFGATNSLFPQTVDADFVDEGIKLGASVIQAVEAATKVDDVEAASLAIPYRDENPLHVYFGAHPSIEIVFDAIEGFNKIEFLRKVVLPRQVPTIRRRFVKAQIFTVCRCFKQLELFMDHGWQNMEPDFEFIIKWERRGARFKSSDHWLIAP</sequence>
<organism evidence="1 2">
    <name type="scientific">Roseobacter cerasinus</name>
    <dbReference type="NCBI Taxonomy" id="2602289"/>
    <lineage>
        <taxon>Bacteria</taxon>
        <taxon>Pseudomonadati</taxon>
        <taxon>Pseudomonadota</taxon>
        <taxon>Alphaproteobacteria</taxon>
        <taxon>Rhodobacterales</taxon>
        <taxon>Roseobacteraceae</taxon>
        <taxon>Roseobacter</taxon>
    </lineage>
</organism>
<protein>
    <submittedName>
        <fullName evidence="1">Uncharacterized protein</fullName>
    </submittedName>
</protein>
<keyword evidence="2" id="KW-1185">Reference proteome</keyword>
<reference evidence="1 2" key="1">
    <citation type="submission" date="2019-12" db="EMBL/GenBank/DDBJ databases">
        <title>Roseobacter cerasinus sp. nov., isolated from seawater around aquaculture.</title>
        <authorList>
            <person name="Muramatsu S."/>
            <person name="Takabe Y."/>
            <person name="Mori K."/>
            <person name="Takaichi S."/>
            <person name="Hanada S."/>
        </authorList>
    </citation>
    <scope>NUCLEOTIDE SEQUENCE [LARGE SCALE GENOMIC DNA]</scope>
    <source>
        <strain evidence="1 2">AI77</strain>
    </source>
</reference>
<accession>A0A640VX30</accession>
<name>A0A640VX30_9RHOB</name>
<dbReference type="AlphaFoldDB" id="A0A640VX30"/>
<evidence type="ECO:0000313" key="1">
    <source>
        <dbReference type="EMBL" id="GFE52579.1"/>
    </source>
</evidence>
<gene>
    <name evidence="1" type="ORF">So717_43320</name>
</gene>
<comment type="caution">
    <text evidence="1">The sequence shown here is derived from an EMBL/GenBank/DDBJ whole genome shotgun (WGS) entry which is preliminary data.</text>
</comment>